<comment type="caution">
    <text evidence="1">The sequence shown here is derived from an EMBL/GenBank/DDBJ whole genome shotgun (WGS) entry which is preliminary data.</text>
</comment>
<dbReference type="PANTHER" id="PTHR14614:SF104">
    <property type="entry name" value="N-METHYLTRANSFERASE, PUTATIVE (AFU_ORTHOLOGUE AFUA_1G17750)-RELATED"/>
    <property type="match status" value="1"/>
</dbReference>
<evidence type="ECO:0000313" key="1">
    <source>
        <dbReference type="EMBL" id="KAF5316653.1"/>
    </source>
</evidence>
<sequence length="294" mass="33001">MLYMERDRTPEFTPTDDPEDFLSDSLEMLYNYKPITLTTSGAPFTRTIEPDAQQRASGQKAVLISLRTPDTAAANWALHASSIWRSSIYLCDHIVDLRLRDHIRSKAQVGSEATGPLRILELGASAGLPSIAIAALYPDVQVTVSDYPDEALIATLDKNVRRNGVEDRCRAVPFAWGTDPSPVLFNADTHKFDVVIAADTLWNPDLHGIFIHAMVSTLARTPAARIYLVVGLHTGRYTIASFMRRIQDSPMEVETVSERGVDGSVEREWATDREDEDNDERRRWIVWMTVKWAA</sequence>
<dbReference type="OrthoDB" id="273771at2759"/>
<dbReference type="EMBL" id="JAACJJ010000042">
    <property type="protein sequence ID" value="KAF5316653.1"/>
    <property type="molecule type" value="Genomic_DNA"/>
</dbReference>
<reference evidence="1 2" key="1">
    <citation type="journal article" date="2020" name="ISME J.">
        <title>Uncovering the hidden diversity of litter-decomposition mechanisms in mushroom-forming fungi.</title>
        <authorList>
            <person name="Floudas D."/>
            <person name="Bentzer J."/>
            <person name="Ahren D."/>
            <person name="Johansson T."/>
            <person name="Persson P."/>
            <person name="Tunlid A."/>
        </authorList>
    </citation>
    <scope>NUCLEOTIDE SEQUENCE [LARGE SCALE GENOMIC DNA]</scope>
    <source>
        <strain evidence="1 2">CBS 101986</strain>
    </source>
</reference>
<proteinExistence type="predicted"/>
<dbReference type="Gene3D" id="3.40.50.150">
    <property type="entry name" value="Vaccinia Virus protein VP39"/>
    <property type="match status" value="1"/>
</dbReference>
<dbReference type="Pfam" id="PF10294">
    <property type="entry name" value="Methyltransf_16"/>
    <property type="match status" value="1"/>
</dbReference>
<dbReference type="GO" id="GO:0008757">
    <property type="term" value="F:S-adenosylmethionine-dependent methyltransferase activity"/>
    <property type="evidence" value="ECO:0007669"/>
    <property type="project" value="UniProtKB-ARBA"/>
</dbReference>
<dbReference type="PANTHER" id="PTHR14614">
    <property type="entry name" value="HEPATOCELLULAR CARCINOMA-ASSOCIATED ANTIGEN"/>
    <property type="match status" value="1"/>
</dbReference>
<dbReference type="InterPro" id="IPR029063">
    <property type="entry name" value="SAM-dependent_MTases_sf"/>
</dbReference>
<dbReference type="CDD" id="cd02440">
    <property type="entry name" value="AdoMet_MTases"/>
    <property type="match status" value="1"/>
</dbReference>
<gene>
    <name evidence="1" type="ORF">D9619_006426</name>
</gene>
<name>A0A8H5B4Z5_9AGAR</name>
<accession>A0A8H5B4Z5</accession>
<organism evidence="1 2">
    <name type="scientific">Psilocybe cf. subviscida</name>
    <dbReference type="NCBI Taxonomy" id="2480587"/>
    <lineage>
        <taxon>Eukaryota</taxon>
        <taxon>Fungi</taxon>
        <taxon>Dikarya</taxon>
        <taxon>Basidiomycota</taxon>
        <taxon>Agaricomycotina</taxon>
        <taxon>Agaricomycetes</taxon>
        <taxon>Agaricomycetidae</taxon>
        <taxon>Agaricales</taxon>
        <taxon>Agaricineae</taxon>
        <taxon>Strophariaceae</taxon>
        <taxon>Psilocybe</taxon>
    </lineage>
</organism>
<dbReference type="AlphaFoldDB" id="A0A8H5B4Z5"/>
<protein>
    <submittedName>
        <fullName evidence="1">Uncharacterized protein</fullName>
    </submittedName>
</protein>
<dbReference type="InterPro" id="IPR019410">
    <property type="entry name" value="Methyltransf_16"/>
</dbReference>
<dbReference type="GO" id="GO:0005737">
    <property type="term" value="C:cytoplasm"/>
    <property type="evidence" value="ECO:0007669"/>
    <property type="project" value="TreeGrafter"/>
</dbReference>
<dbReference type="SUPFAM" id="SSF53335">
    <property type="entry name" value="S-adenosyl-L-methionine-dependent methyltransferases"/>
    <property type="match status" value="1"/>
</dbReference>
<dbReference type="Proteomes" id="UP000567179">
    <property type="component" value="Unassembled WGS sequence"/>
</dbReference>
<evidence type="ECO:0000313" key="2">
    <source>
        <dbReference type="Proteomes" id="UP000567179"/>
    </source>
</evidence>
<keyword evidence="2" id="KW-1185">Reference proteome</keyword>